<evidence type="ECO:0000313" key="3">
    <source>
        <dbReference type="EMBL" id="MBK9717242.1"/>
    </source>
</evidence>
<keyword evidence="1" id="KW-0732">Signal</keyword>
<sequence>MNFKLQLPILLGAIVLLFTSCAKPVEAPKPIDLDALKVEIQKMEDAFAAAEKAKDAAAVAAYYSDDAISYGRNSEPTSGKAAIQAKIAEGIAKDTTGKTNVYKVVDLFAEGNSAVEIGSWTEFSPSGEELSKGHYMSYFQKRDGKYVCVRDMNVSSTKDQK</sequence>
<feature type="signal peptide" evidence="1">
    <location>
        <begin position="1"/>
        <end position="22"/>
    </location>
</feature>
<dbReference type="Proteomes" id="UP000808349">
    <property type="component" value="Unassembled WGS sequence"/>
</dbReference>
<reference evidence="3 4" key="1">
    <citation type="submission" date="2020-10" db="EMBL/GenBank/DDBJ databases">
        <title>Connecting structure to function with the recovery of over 1000 high-quality activated sludge metagenome-assembled genomes encoding full-length rRNA genes using long-read sequencing.</title>
        <authorList>
            <person name="Singleton C.M."/>
            <person name="Petriglieri F."/>
            <person name="Kristensen J.M."/>
            <person name="Kirkegaard R.H."/>
            <person name="Michaelsen T.Y."/>
            <person name="Andersen M.H."/>
            <person name="Karst S.M."/>
            <person name="Dueholm M.S."/>
            <person name="Nielsen P.H."/>
            <person name="Albertsen M."/>
        </authorList>
    </citation>
    <scope>NUCLEOTIDE SEQUENCE [LARGE SCALE GENOMIC DNA]</scope>
    <source>
        <strain evidence="3">Ribe_18-Q3-R11-54_BAT3C.373</strain>
    </source>
</reference>
<accession>A0A9D7S7C4</accession>
<evidence type="ECO:0000256" key="1">
    <source>
        <dbReference type="SAM" id="SignalP"/>
    </source>
</evidence>
<dbReference type="InterPro" id="IPR027843">
    <property type="entry name" value="DUF4440"/>
</dbReference>
<proteinExistence type="predicted"/>
<dbReference type="Gene3D" id="3.10.450.50">
    <property type="match status" value="1"/>
</dbReference>
<organism evidence="3 4">
    <name type="scientific">Candidatus Defluviibacterium haderslevense</name>
    <dbReference type="NCBI Taxonomy" id="2981993"/>
    <lineage>
        <taxon>Bacteria</taxon>
        <taxon>Pseudomonadati</taxon>
        <taxon>Bacteroidota</taxon>
        <taxon>Saprospiria</taxon>
        <taxon>Saprospirales</taxon>
        <taxon>Saprospiraceae</taxon>
        <taxon>Candidatus Defluviibacterium</taxon>
    </lineage>
</organism>
<gene>
    <name evidence="3" type="ORF">IPO85_06985</name>
</gene>
<protein>
    <submittedName>
        <fullName evidence="3">Nuclear transport factor 2 family protein</fullName>
    </submittedName>
</protein>
<dbReference type="AlphaFoldDB" id="A0A9D7S7C4"/>
<comment type="caution">
    <text evidence="3">The sequence shown here is derived from an EMBL/GenBank/DDBJ whole genome shotgun (WGS) entry which is preliminary data.</text>
</comment>
<dbReference type="Pfam" id="PF14534">
    <property type="entry name" value="DUF4440"/>
    <property type="match status" value="1"/>
</dbReference>
<name>A0A9D7S7C4_9BACT</name>
<dbReference type="PROSITE" id="PS51257">
    <property type="entry name" value="PROKAR_LIPOPROTEIN"/>
    <property type="match status" value="1"/>
</dbReference>
<feature type="domain" description="DUF4440" evidence="2">
    <location>
        <begin position="40"/>
        <end position="147"/>
    </location>
</feature>
<dbReference type="InterPro" id="IPR032710">
    <property type="entry name" value="NTF2-like_dom_sf"/>
</dbReference>
<feature type="chain" id="PRO_5038515572" evidence="1">
    <location>
        <begin position="23"/>
        <end position="161"/>
    </location>
</feature>
<evidence type="ECO:0000313" key="4">
    <source>
        <dbReference type="Proteomes" id="UP000808349"/>
    </source>
</evidence>
<dbReference type="SUPFAM" id="SSF54427">
    <property type="entry name" value="NTF2-like"/>
    <property type="match status" value="1"/>
</dbReference>
<dbReference type="EMBL" id="JADKFW010000004">
    <property type="protein sequence ID" value="MBK9717242.1"/>
    <property type="molecule type" value="Genomic_DNA"/>
</dbReference>
<evidence type="ECO:0000259" key="2">
    <source>
        <dbReference type="Pfam" id="PF14534"/>
    </source>
</evidence>